<organism evidence="1 2">
    <name type="scientific">Phytophthora cactorum</name>
    <dbReference type="NCBI Taxonomy" id="29920"/>
    <lineage>
        <taxon>Eukaryota</taxon>
        <taxon>Sar</taxon>
        <taxon>Stramenopiles</taxon>
        <taxon>Oomycota</taxon>
        <taxon>Peronosporomycetes</taxon>
        <taxon>Peronosporales</taxon>
        <taxon>Peronosporaceae</taxon>
        <taxon>Phytophthora</taxon>
    </lineage>
</organism>
<accession>A0A8T1TSU2</accession>
<dbReference type="EMBL" id="JAENGZ010001974">
    <property type="protein sequence ID" value="KAG6945425.1"/>
    <property type="molecule type" value="Genomic_DNA"/>
</dbReference>
<feature type="non-terminal residue" evidence="1">
    <location>
        <position position="1"/>
    </location>
</feature>
<comment type="caution">
    <text evidence="1">The sequence shown here is derived from an EMBL/GenBank/DDBJ whole genome shotgun (WGS) entry which is preliminary data.</text>
</comment>
<sequence length="116" mass="12494">VVEVIPTSAGGETRYEHLSKSIDQLNTSPPLTDDSSTSIGPTLLRGSLPSHNELPSMRISVSAYQRNTMTTTDTVRSCASSSARITIYNVLLLRAVLYCRSLASECVVKGVIFTST</sequence>
<dbReference type="OrthoDB" id="10367107at2759"/>
<proteinExistence type="predicted"/>
<dbReference type="AlphaFoldDB" id="A0A8T1TSU2"/>
<dbReference type="Proteomes" id="UP000688947">
    <property type="component" value="Unassembled WGS sequence"/>
</dbReference>
<evidence type="ECO:0000313" key="1">
    <source>
        <dbReference type="EMBL" id="KAG6945425.1"/>
    </source>
</evidence>
<protein>
    <submittedName>
        <fullName evidence="1">Uncharacterized protein</fullName>
    </submittedName>
</protein>
<name>A0A8T1TSU2_9STRA</name>
<reference evidence="1" key="1">
    <citation type="submission" date="2021-01" db="EMBL/GenBank/DDBJ databases">
        <title>Phytophthora aleatoria, a newly-described species from Pinus radiata is distinct from Phytophthora cactorum isolates based on comparative genomics.</title>
        <authorList>
            <person name="Mcdougal R."/>
            <person name="Panda P."/>
            <person name="Williams N."/>
            <person name="Studholme D.J."/>
        </authorList>
    </citation>
    <scope>NUCLEOTIDE SEQUENCE</scope>
    <source>
        <strain evidence="1">NZFS 3830</strain>
    </source>
</reference>
<dbReference type="VEuPathDB" id="FungiDB:PC110_g21297"/>
<evidence type="ECO:0000313" key="2">
    <source>
        <dbReference type="Proteomes" id="UP000688947"/>
    </source>
</evidence>
<gene>
    <name evidence="1" type="ORF">JG687_00017298</name>
</gene>